<protein>
    <submittedName>
        <fullName evidence="8">Chromate transporter</fullName>
    </submittedName>
</protein>
<keyword evidence="5 7" id="KW-1133">Transmembrane helix</keyword>
<proteinExistence type="inferred from homology"/>
<dbReference type="EMBL" id="JACRST010000001">
    <property type="protein sequence ID" value="MBC8545502.1"/>
    <property type="molecule type" value="Genomic_DNA"/>
</dbReference>
<dbReference type="Pfam" id="PF02417">
    <property type="entry name" value="Chromate_transp"/>
    <property type="match status" value="1"/>
</dbReference>
<dbReference type="GO" id="GO:0015109">
    <property type="term" value="F:chromate transmembrane transporter activity"/>
    <property type="evidence" value="ECO:0007669"/>
    <property type="project" value="InterPro"/>
</dbReference>
<feature type="transmembrane region" description="Helical" evidence="7">
    <location>
        <begin position="172"/>
        <end position="192"/>
    </location>
</feature>
<dbReference type="InterPro" id="IPR052518">
    <property type="entry name" value="CHR_Transporter"/>
</dbReference>
<evidence type="ECO:0000256" key="2">
    <source>
        <dbReference type="ARBA" id="ARBA00005262"/>
    </source>
</evidence>
<evidence type="ECO:0000256" key="4">
    <source>
        <dbReference type="ARBA" id="ARBA00022692"/>
    </source>
</evidence>
<dbReference type="InterPro" id="IPR003370">
    <property type="entry name" value="Chromate_transpt"/>
</dbReference>
<keyword evidence="3" id="KW-1003">Cell membrane</keyword>
<comment type="caution">
    <text evidence="8">The sequence shown here is derived from an EMBL/GenBank/DDBJ whole genome shotgun (WGS) entry which is preliminary data.</text>
</comment>
<reference evidence="8" key="1">
    <citation type="submission" date="2020-08" db="EMBL/GenBank/DDBJ databases">
        <title>Genome public.</title>
        <authorList>
            <person name="Liu C."/>
            <person name="Sun Q."/>
        </authorList>
    </citation>
    <scope>NUCLEOTIDE SEQUENCE</scope>
    <source>
        <strain evidence="8">NSJ-31</strain>
    </source>
</reference>
<evidence type="ECO:0000313" key="8">
    <source>
        <dbReference type="EMBL" id="MBC8545502.1"/>
    </source>
</evidence>
<dbReference type="Proteomes" id="UP000653127">
    <property type="component" value="Unassembled WGS sequence"/>
</dbReference>
<accession>A0A926DX71</accession>
<feature type="transmembrane region" description="Helical" evidence="7">
    <location>
        <begin position="72"/>
        <end position="94"/>
    </location>
</feature>
<name>A0A926DX71_9FIRM</name>
<feature type="transmembrane region" description="Helical" evidence="7">
    <location>
        <begin position="6"/>
        <end position="25"/>
    </location>
</feature>
<organism evidence="8 9">
    <name type="scientific">Ligaoa zhengdingensis</name>
    <dbReference type="NCBI Taxonomy" id="2763658"/>
    <lineage>
        <taxon>Bacteria</taxon>
        <taxon>Bacillati</taxon>
        <taxon>Bacillota</taxon>
        <taxon>Clostridia</taxon>
        <taxon>Eubacteriales</taxon>
        <taxon>Oscillospiraceae</taxon>
        <taxon>Ligaoa</taxon>
    </lineage>
</organism>
<dbReference type="RefSeq" id="WP_249281656.1">
    <property type="nucleotide sequence ID" value="NZ_JACRST010000001.1"/>
</dbReference>
<evidence type="ECO:0000256" key="6">
    <source>
        <dbReference type="ARBA" id="ARBA00023136"/>
    </source>
</evidence>
<evidence type="ECO:0000256" key="7">
    <source>
        <dbReference type="SAM" id="Phobius"/>
    </source>
</evidence>
<keyword evidence="6 7" id="KW-0472">Membrane</keyword>
<feature type="transmembrane region" description="Helical" evidence="7">
    <location>
        <begin position="148"/>
        <end position="165"/>
    </location>
</feature>
<comment type="similarity">
    <text evidence="2">Belongs to the chromate ion transporter (CHR) (TC 2.A.51) family.</text>
</comment>
<evidence type="ECO:0000256" key="1">
    <source>
        <dbReference type="ARBA" id="ARBA00004651"/>
    </source>
</evidence>
<feature type="transmembrane region" description="Helical" evidence="7">
    <location>
        <begin position="46"/>
        <end position="66"/>
    </location>
</feature>
<keyword evidence="4 7" id="KW-0812">Transmembrane</keyword>
<evidence type="ECO:0000256" key="3">
    <source>
        <dbReference type="ARBA" id="ARBA00022475"/>
    </source>
</evidence>
<dbReference type="GO" id="GO:0005886">
    <property type="term" value="C:plasma membrane"/>
    <property type="evidence" value="ECO:0007669"/>
    <property type="project" value="UniProtKB-SubCell"/>
</dbReference>
<evidence type="ECO:0000313" key="9">
    <source>
        <dbReference type="Proteomes" id="UP000653127"/>
    </source>
</evidence>
<comment type="subcellular location">
    <subcellularLocation>
        <location evidence="1">Cell membrane</location>
        <topology evidence="1">Multi-pass membrane protein</topology>
    </subcellularLocation>
</comment>
<dbReference type="PANTHER" id="PTHR43663">
    <property type="entry name" value="CHROMATE TRANSPORT PROTEIN-RELATED"/>
    <property type="match status" value="1"/>
</dbReference>
<sequence length="193" mass="20400">MIYLHLFVTFFQIGLFTIGGGYAMIPMIQDEVVKNGWLTMGELVDFIAVGESTPGPFAVNIATYIGSVTGGFFGALCATVGVVLPSFLIILLIAKWFTAFGDNRLVRGALTGLRPAVVGLIAAAAFSIACSNLISLEHVAGPADLPNSINRIGLLVFVPLLIFTLKKKPHPILLILISAGAGIALCCLRDLLI</sequence>
<keyword evidence="9" id="KW-1185">Reference proteome</keyword>
<dbReference type="AlphaFoldDB" id="A0A926DX71"/>
<dbReference type="PANTHER" id="PTHR43663:SF1">
    <property type="entry name" value="CHROMATE TRANSPORTER"/>
    <property type="match status" value="1"/>
</dbReference>
<evidence type="ECO:0000256" key="5">
    <source>
        <dbReference type="ARBA" id="ARBA00022989"/>
    </source>
</evidence>
<gene>
    <name evidence="8" type="ORF">H8711_00940</name>
</gene>
<feature type="transmembrane region" description="Helical" evidence="7">
    <location>
        <begin position="115"/>
        <end position="136"/>
    </location>
</feature>